<name>A0A1V5ZI84_9BACT</name>
<reference evidence="1" key="1">
    <citation type="submission" date="2017-02" db="EMBL/GenBank/DDBJ databases">
        <title>Delving into the versatile metabolic prowess of the omnipresent phylum Bacteroidetes.</title>
        <authorList>
            <person name="Nobu M.K."/>
            <person name="Mei R."/>
            <person name="Narihiro T."/>
            <person name="Kuroda K."/>
            <person name="Liu W.-T."/>
        </authorList>
    </citation>
    <scope>NUCLEOTIDE SEQUENCE</scope>
    <source>
        <strain evidence="1">ADurb.Bin160</strain>
    </source>
</reference>
<sequence>MLDKEDIVYKTSSGKSYHTHKNCQYIKGKTQIEVKFSDVDKHNLTYCKTCEAKDGK</sequence>
<gene>
    <name evidence="1" type="ORF">BWY04_01500</name>
</gene>
<protein>
    <submittedName>
        <fullName evidence="1">Uncharacterized protein</fullName>
    </submittedName>
</protein>
<comment type="caution">
    <text evidence="1">The sequence shown here is derived from an EMBL/GenBank/DDBJ whole genome shotgun (WGS) entry which is preliminary data.</text>
</comment>
<dbReference type="AlphaFoldDB" id="A0A1V5ZI84"/>
<accession>A0A1V5ZI84</accession>
<organism evidence="1">
    <name type="scientific">candidate division CPR1 bacterium ADurb.Bin160</name>
    <dbReference type="NCBI Taxonomy" id="1852826"/>
    <lineage>
        <taxon>Bacteria</taxon>
        <taxon>candidate division CPR1</taxon>
    </lineage>
</organism>
<evidence type="ECO:0000313" key="1">
    <source>
        <dbReference type="EMBL" id="OQB39890.1"/>
    </source>
</evidence>
<dbReference type="Proteomes" id="UP000485621">
    <property type="component" value="Unassembled WGS sequence"/>
</dbReference>
<dbReference type="EMBL" id="MWDB01000068">
    <property type="protein sequence ID" value="OQB39890.1"/>
    <property type="molecule type" value="Genomic_DNA"/>
</dbReference>
<proteinExistence type="predicted"/>